<evidence type="ECO:0000256" key="5">
    <source>
        <dbReference type="ARBA" id="ARBA00023054"/>
    </source>
</evidence>
<dbReference type="RefSeq" id="WP_205087968.1">
    <property type="nucleotide sequence ID" value="NZ_JACJLA010000010.1"/>
</dbReference>
<dbReference type="EMBL" id="JACJLA010000010">
    <property type="protein sequence ID" value="MBM6912965.1"/>
    <property type="molecule type" value="Genomic_DNA"/>
</dbReference>
<accession>A0ABS2GGK1</accession>
<comment type="subcellular location">
    <subcellularLocation>
        <location evidence="1">Cytoplasm</location>
    </subcellularLocation>
</comment>
<protein>
    <submittedName>
        <fullName evidence="8">DivIVA domain-containing protein</fullName>
    </submittedName>
</protein>
<dbReference type="Proteomes" id="UP000707138">
    <property type="component" value="Unassembled WGS sequence"/>
</dbReference>
<evidence type="ECO:0000256" key="1">
    <source>
        <dbReference type="ARBA" id="ARBA00004496"/>
    </source>
</evidence>
<name>A0ABS2GGK1_9FIRM</name>
<reference evidence="8 9" key="1">
    <citation type="journal article" date="2021" name="Sci. Rep.">
        <title>The distribution of antibiotic resistance genes in chicken gut microbiota commensals.</title>
        <authorList>
            <person name="Juricova H."/>
            <person name="Matiasovicova J."/>
            <person name="Kubasova T."/>
            <person name="Cejkova D."/>
            <person name="Rychlik I."/>
        </authorList>
    </citation>
    <scope>NUCLEOTIDE SEQUENCE [LARGE SCALE GENOMIC DNA]</scope>
    <source>
        <strain evidence="8 9">An537</strain>
    </source>
</reference>
<evidence type="ECO:0000256" key="3">
    <source>
        <dbReference type="ARBA" id="ARBA00022490"/>
    </source>
</evidence>
<organism evidence="8 9">
    <name type="scientific">Veillonella magna</name>
    <dbReference type="NCBI Taxonomy" id="464322"/>
    <lineage>
        <taxon>Bacteria</taxon>
        <taxon>Bacillati</taxon>
        <taxon>Bacillota</taxon>
        <taxon>Negativicutes</taxon>
        <taxon>Veillonellales</taxon>
        <taxon>Veillonellaceae</taxon>
        <taxon>Veillonella</taxon>
    </lineage>
</organism>
<keyword evidence="9" id="KW-1185">Reference proteome</keyword>
<dbReference type="NCBIfam" id="TIGR03544">
    <property type="entry name" value="DivI1A_domain"/>
    <property type="match status" value="1"/>
</dbReference>
<comment type="similarity">
    <text evidence="2">Belongs to the DivIVA family.</text>
</comment>
<gene>
    <name evidence="8" type="ORF">H6A01_06485</name>
</gene>
<keyword evidence="4" id="KW-0132">Cell division</keyword>
<evidence type="ECO:0000256" key="2">
    <source>
        <dbReference type="ARBA" id="ARBA00009008"/>
    </source>
</evidence>
<evidence type="ECO:0000313" key="8">
    <source>
        <dbReference type="EMBL" id="MBM6912965.1"/>
    </source>
</evidence>
<sequence>MITPMDIHNKEFEKGFRGYDSDAVDAFLAELVRDYETLYRDNREMTDKIEQLEKRLAQYEQMEATMNNTLVLAQETGENVKNAARKEAELIVKEAEQQRNEIMASAERSVREAQAKHAIIRNEISVFKAKVEALLQSQLKMAEGYVLEVSEVPTTLDERHVAAGHTEAGSKDDMLAAAIMKQSAGEV</sequence>
<dbReference type="PANTHER" id="PTHR35794">
    <property type="entry name" value="CELL DIVISION PROTEIN DIVIVA"/>
    <property type="match status" value="1"/>
</dbReference>
<keyword evidence="5 7" id="KW-0175">Coiled coil</keyword>
<dbReference type="PANTHER" id="PTHR35794:SF2">
    <property type="entry name" value="CELL DIVISION PROTEIN DIVIVA"/>
    <property type="match status" value="1"/>
</dbReference>
<dbReference type="Pfam" id="PF05103">
    <property type="entry name" value="DivIVA"/>
    <property type="match status" value="1"/>
</dbReference>
<keyword evidence="6" id="KW-0131">Cell cycle</keyword>
<evidence type="ECO:0000256" key="6">
    <source>
        <dbReference type="ARBA" id="ARBA00023306"/>
    </source>
</evidence>
<comment type="caution">
    <text evidence="8">The sequence shown here is derived from an EMBL/GenBank/DDBJ whole genome shotgun (WGS) entry which is preliminary data.</text>
</comment>
<feature type="coiled-coil region" evidence="7">
    <location>
        <begin position="28"/>
        <end position="123"/>
    </location>
</feature>
<dbReference type="InterPro" id="IPR019933">
    <property type="entry name" value="DivIVA_domain"/>
</dbReference>
<dbReference type="InterPro" id="IPR007793">
    <property type="entry name" value="DivIVA_fam"/>
</dbReference>
<dbReference type="Gene3D" id="6.10.250.660">
    <property type="match status" value="1"/>
</dbReference>
<keyword evidence="3" id="KW-0963">Cytoplasm</keyword>
<evidence type="ECO:0000313" key="9">
    <source>
        <dbReference type="Proteomes" id="UP000707138"/>
    </source>
</evidence>
<evidence type="ECO:0000256" key="7">
    <source>
        <dbReference type="SAM" id="Coils"/>
    </source>
</evidence>
<proteinExistence type="inferred from homology"/>
<evidence type="ECO:0000256" key="4">
    <source>
        <dbReference type="ARBA" id="ARBA00022618"/>
    </source>
</evidence>